<comment type="caution">
    <text evidence="1">The sequence shown here is derived from an EMBL/GenBank/DDBJ whole genome shotgun (WGS) entry which is preliminary data.</text>
</comment>
<protein>
    <recommendedName>
        <fullName evidence="3">DUF3108 domain-containing protein</fullName>
    </recommendedName>
</protein>
<evidence type="ECO:0008006" key="3">
    <source>
        <dbReference type="Google" id="ProtNLM"/>
    </source>
</evidence>
<evidence type="ECO:0000313" key="1">
    <source>
        <dbReference type="EMBL" id="MCT2562119.1"/>
    </source>
</evidence>
<organism evidence="1 2">
    <name type="scientific">Chryseobacterium herbae</name>
    <dbReference type="NCBI Taxonomy" id="2976476"/>
    <lineage>
        <taxon>Bacteria</taxon>
        <taxon>Pseudomonadati</taxon>
        <taxon>Bacteroidota</taxon>
        <taxon>Flavobacteriia</taxon>
        <taxon>Flavobacteriales</taxon>
        <taxon>Weeksellaceae</taxon>
        <taxon>Chryseobacterium group</taxon>
        <taxon>Chryseobacterium</taxon>
    </lineage>
</organism>
<sequence length="230" mass="26725">MKYKKTVILTSLLVLIGLFFVLKKQYNQYVWRKTIVTPEHKLKVGSIIFSKELRVDGGSQWYKMNYSLFKVIRIKGDFVRIAPIDKLYTSRDLSADNDLPPAAEYEYMKNNIGRTIVTGILREDLYANGAPPFILTADLKKKYPSLFKSRYYYEELSEKDKNTSIPKNKITDIENWLGLTYSVKQIVEHGVLVPYTLTDNFENYSLLPYLADGYDIKIDLIINSRNPTNH</sequence>
<dbReference type="RefSeq" id="WP_259838518.1">
    <property type="nucleotide sequence ID" value="NZ_JAOAMU010000002.1"/>
</dbReference>
<reference evidence="1 2" key="1">
    <citation type="submission" date="2022-09" db="EMBL/GenBank/DDBJ databases">
        <title>Chryseobacterium oleae sp.nov., isolated from the inter-root soil of Pyrola calliantha H. Andr. in Tibet.</title>
        <authorList>
            <person name="Li Z."/>
        </authorList>
    </citation>
    <scope>NUCLEOTIDE SEQUENCE [LARGE SCALE GENOMIC DNA]</scope>
    <source>
        <strain evidence="2">pc1-10</strain>
    </source>
</reference>
<dbReference type="Proteomes" id="UP001525566">
    <property type="component" value="Unassembled WGS sequence"/>
</dbReference>
<evidence type="ECO:0000313" key="2">
    <source>
        <dbReference type="Proteomes" id="UP001525566"/>
    </source>
</evidence>
<accession>A0ABT2ITG5</accession>
<gene>
    <name evidence="1" type="ORF">N0B48_09480</name>
</gene>
<name>A0ABT2ITG5_9FLAO</name>
<keyword evidence="2" id="KW-1185">Reference proteome</keyword>
<dbReference type="EMBL" id="JAOAMU010000002">
    <property type="protein sequence ID" value="MCT2562119.1"/>
    <property type="molecule type" value="Genomic_DNA"/>
</dbReference>
<proteinExistence type="predicted"/>